<name>A0A319DKT2_9EURO</name>
<evidence type="ECO:0000256" key="1">
    <source>
        <dbReference type="ARBA" id="ARBA00004685"/>
    </source>
</evidence>
<dbReference type="Pfam" id="PF11807">
    <property type="entry name" value="UstYa"/>
    <property type="match status" value="1"/>
</dbReference>
<dbReference type="OrthoDB" id="3687641at2759"/>
<dbReference type="PANTHER" id="PTHR33365:SF4">
    <property type="entry name" value="CYCLOCHLOROTINE BIOSYNTHESIS PROTEIN O"/>
    <property type="match status" value="1"/>
</dbReference>
<evidence type="ECO:0000313" key="5">
    <source>
        <dbReference type="Proteomes" id="UP000248340"/>
    </source>
</evidence>
<dbReference type="EMBL" id="KZ821713">
    <property type="protein sequence ID" value="PYH80072.1"/>
    <property type="molecule type" value="Genomic_DNA"/>
</dbReference>
<keyword evidence="3" id="KW-1133">Transmembrane helix</keyword>
<reference evidence="4 5" key="1">
    <citation type="submission" date="2016-12" db="EMBL/GenBank/DDBJ databases">
        <title>The genomes of Aspergillus section Nigri reveals drivers in fungal speciation.</title>
        <authorList>
            <consortium name="DOE Joint Genome Institute"/>
            <person name="Vesth T.C."/>
            <person name="Nybo J."/>
            <person name="Theobald S."/>
            <person name="Brandl J."/>
            <person name="Frisvad J.C."/>
            <person name="Nielsen K.F."/>
            <person name="Lyhne E.K."/>
            <person name="Kogle M.E."/>
            <person name="Kuo A."/>
            <person name="Riley R."/>
            <person name="Clum A."/>
            <person name="Nolan M."/>
            <person name="Lipzen A."/>
            <person name="Salamov A."/>
            <person name="Henrissat B."/>
            <person name="Wiebenga A."/>
            <person name="De Vries R.P."/>
            <person name="Grigoriev I.V."/>
            <person name="Mortensen U.H."/>
            <person name="Andersen M.R."/>
            <person name="Baker S.E."/>
        </authorList>
    </citation>
    <scope>NUCLEOTIDE SEQUENCE [LARGE SCALE GENOMIC DNA]</scope>
    <source>
        <strain evidence="4 5">CBS 121591</strain>
    </source>
</reference>
<gene>
    <name evidence="4" type="ORF">BO82DRAFT_433670</name>
</gene>
<comment type="similarity">
    <text evidence="2">Belongs to the ustYa family.</text>
</comment>
<organism evidence="4 5">
    <name type="scientific">Aspergillus uvarum CBS 121591</name>
    <dbReference type="NCBI Taxonomy" id="1448315"/>
    <lineage>
        <taxon>Eukaryota</taxon>
        <taxon>Fungi</taxon>
        <taxon>Dikarya</taxon>
        <taxon>Ascomycota</taxon>
        <taxon>Pezizomycotina</taxon>
        <taxon>Eurotiomycetes</taxon>
        <taxon>Eurotiomycetidae</taxon>
        <taxon>Eurotiales</taxon>
        <taxon>Aspergillaceae</taxon>
        <taxon>Aspergillus</taxon>
        <taxon>Aspergillus subgen. Circumdati</taxon>
    </lineage>
</organism>
<dbReference type="InterPro" id="IPR021765">
    <property type="entry name" value="UstYa-like"/>
</dbReference>
<dbReference type="VEuPathDB" id="FungiDB:BO82DRAFT_433670"/>
<keyword evidence="3" id="KW-0472">Membrane</keyword>
<sequence length="209" mass="24202">MKDKRQGYERMTNIDENDNTDTANDTVYMSHFGSRCLQVTCSLICLLMFLAGIVMLSVAQGWKLSDLECAAQLSIWSPLLEAVEYEQRDWVSIFATQNSGDEEDLRVRGRFKYHLHCLNVLRQYIGRDEYPEGLLPRILKQNSPLAIRAHVDHCIETLRLALMCNADVTPYLLYEKEVESPLQVPAREDFEAFHKCKKFDSIVFWIGFI</sequence>
<comment type="pathway">
    <text evidence="1">Mycotoxin biosynthesis.</text>
</comment>
<keyword evidence="5" id="KW-1185">Reference proteome</keyword>
<evidence type="ECO:0000256" key="2">
    <source>
        <dbReference type="ARBA" id="ARBA00035112"/>
    </source>
</evidence>
<dbReference type="STRING" id="1448315.A0A319DKT2"/>
<dbReference type="GO" id="GO:0043386">
    <property type="term" value="P:mycotoxin biosynthetic process"/>
    <property type="evidence" value="ECO:0007669"/>
    <property type="project" value="InterPro"/>
</dbReference>
<dbReference type="GeneID" id="37143635"/>
<evidence type="ECO:0000313" key="4">
    <source>
        <dbReference type="EMBL" id="PYH80072.1"/>
    </source>
</evidence>
<dbReference type="PANTHER" id="PTHR33365">
    <property type="entry name" value="YALI0B05434P"/>
    <property type="match status" value="1"/>
</dbReference>
<dbReference type="AlphaFoldDB" id="A0A319DKT2"/>
<evidence type="ECO:0000256" key="3">
    <source>
        <dbReference type="SAM" id="Phobius"/>
    </source>
</evidence>
<accession>A0A319DKT2</accession>
<protein>
    <submittedName>
        <fullName evidence="4">Uncharacterized protein</fullName>
    </submittedName>
</protein>
<dbReference type="RefSeq" id="XP_025490272.1">
    <property type="nucleotide sequence ID" value="XM_025640893.1"/>
</dbReference>
<dbReference type="Proteomes" id="UP000248340">
    <property type="component" value="Unassembled WGS sequence"/>
</dbReference>
<feature type="transmembrane region" description="Helical" evidence="3">
    <location>
        <begin position="39"/>
        <end position="62"/>
    </location>
</feature>
<proteinExistence type="inferred from homology"/>
<keyword evidence="3" id="KW-0812">Transmembrane</keyword>